<dbReference type="RefSeq" id="XP_071918125.1">
    <property type="nucleotide sequence ID" value="XM_072062024.1"/>
</dbReference>
<feature type="chain" id="PRO_5046771199" description="Vacuolar protein sorting-associated protein 62-like" evidence="2">
    <location>
        <begin position="18"/>
        <end position="582"/>
    </location>
</feature>
<evidence type="ECO:0000256" key="1">
    <source>
        <dbReference type="SAM" id="Phobius"/>
    </source>
</evidence>
<reference evidence="4" key="1">
    <citation type="submission" date="2025-08" db="UniProtKB">
        <authorList>
            <consortium name="RefSeq"/>
        </authorList>
    </citation>
    <scope>IDENTIFICATION</scope>
    <source>
        <tissue evidence="4">Leaves</tissue>
    </source>
</reference>
<feature type="signal peptide" evidence="2">
    <location>
        <begin position="1"/>
        <end position="17"/>
    </location>
</feature>
<organism evidence="3 4">
    <name type="scientific">Coffea arabica</name>
    <name type="common">Arabian coffee</name>
    <dbReference type="NCBI Taxonomy" id="13443"/>
    <lineage>
        <taxon>Eukaryota</taxon>
        <taxon>Viridiplantae</taxon>
        <taxon>Streptophyta</taxon>
        <taxon>Embryophyta</taxon>
        <taxon>Tracheophyta</taxon>
        <taxon>Spermatophyta</taxon>
        <taxon>Magnoliopsida</taxon>
        <taxon>eudicotyledons</taxon>
        <taxon>Gunneridae</taxon>
        <taxon>Pentapetalae</taxon>
        <taxon>asterids</taxon>
        <taxon>lamiids</taxon>
        <taxon>Gentianales</taxon>
        <taxon>Rubiaceae</taxon>
        <taxon>Ixoroideae</taxon>
        <taxon>Gardenieae complex</taxon>
        <taxon>Bertiereae - Coffeeae clade</taxon>
        <taxon>Coffeeae</taxon>
        <taxon>Coffea</taxon>
    </lineage>
</organism>
<sequence>MHFHCQVFVILICFVSSSLLCILLGPPFTRPAMKESNLPVLSTFEFPFPLPTWPPGGSFARGYMDLGGLHVYQITTFKKIWAVYHGGLKDLGATFYEPSEIPEGFFMLGSYSQPNDQPLFGSLLVGKDVANGTGQPETLKSPIDYTLVWSSELSKIRQSGPGYIWYPIPPDGYEAVGYVVTSASEKPSLDKIRCVRSDFTHDCDIEKWIWGESSSISADGFSAYSLRPSARGTLDQGVPVGSFIFMKNWDADALTSVSCLKNNNFSLFSIESTPNLRQIHALFQTYAPLIYFHPQETYLPSSVNWFFSNGALLYTKGQESTPSPIKSQGENLPQGGLDDGRYWLDLPADETSKEKLKRGNFPGSKAYLHVKSMFGGTYSDIVIWIFCPFNGPGMLKFGPIDISLSKLGEHVGDWEHMTLRISNFNGMLQKVFFSQHSSGTWIDASILEFQNGSNKFVAYSSLHGHAFYSKPGLDLQGAAGFGIRNDMAKSNLILNTGDRYVIVSADYLSPPIVKPPWLYYAREWGPRVTYNLGLLVKFVENILIGVYKSIFQSLVNLFPNELFGEEGPIGPKMKRNWKKDEL</sequence>
<dbReference type="PANTHER" id="PTHR48152:SF3">
    <property type="entry name" value="DUF946 FAMILY PROTEIN (DUF946)"/>
    <property type="match status" value="1"/>
</dbReference>
<evidence type="ECO:0000256" key="2">
    <source>
        <dbReference type="SAM" id="SignalP"/>
    </source>
</evidence>
<dbReference type="Pfam" id="PF06101">
    <property type="entry name" value="Vps62"/>
    <property type="match status" value="1"/>
</dbReference>
<feature type="transmembrane region" description="Helical" evidence="1">
    <location>
        <begin position="7"/>
        <end position="28"/>
    </location>
</feature>
<dbReference type="InterPro" id="IPR009291">
    <property type="entry name" value="Vps62"/>
</dbReference>
<gene>
    <name evidence="4" type="primary">LOC113704443</name>
</gene>
<keyword evidence="1" id="KW-1133">Transmembrane helix</keyword>
<evidence type="ECO:0000313" key="3">
    <source>
        <dbReference type="Proteomes" id="UP001652660"/>
    </source>
</evidence>
<dbReference type="Proteomes" id="UP001652660">
    <property type="component" value="Chromosome 8e"/>
</dbReference>
<keyword evidence="1" id="KW-0472">Membrane</keyword>
<keyword evidence="1" id="KW-0812">Transmembrane</keyword>
<proteinExistence type="predicted"/>
<name>A0ABM4VF21_COFAR</name>
<protein>
    <recommendedName>
        <fullName evidence="5">Vacuolar protein sorting-associated protein 62-like</fullName>
    </recommendedName>
</protein>
<keyword evidence="2" id="KW-0732">Signal</keyword>
<keyword evidence="3" id="KW-1185">Reference proteome</keyword>
<evidence type="ECO:0008006" key="5">
    <source>
        <dbReference type="Google" id="ProtNLM"/>
    </source>
</evidence>
<accession>A0ABM4VF21</accession>
<dbReference type="GeneID" id="113704443"/>
<dbReference type="PANTHER" id="PTHR48152">
    <property type="entry name" value="F1C9.34 PROTEIN"/>
    <property type="match status" value="1"/>
</dbReference>
<evidence type="ECO:0000313" key="4">
    <source>
        <dbReference type="RefSeq" id="XP_071918125.1"/>
    </source>
</evidence>